<dbReference type="GO" id="GO:0051726">
    <property type="term" value="P:regulation of cell cycle"/>
    <property type="evidence" value="ECO:0007669"/>
    <property type="project" value="InterPro"/>
</dbReference>
<evidence type="ECO:0000313" key="4">
    <source>
        <dbReference type="Proteomes" id="UP001206925"/>
    </source>
</evidence>
<gene>
    <name evidence="3" type="ORF">M8C21_032036</name>
</gene>
<evidence type="ECO:0008006" key="5">
    <source>
        <dbReference type="Google" id="ProtNLM"/>
    </source>
</evidence>
<dbReference type="InterPro" id="IPR044275">
    <property type="entry name" value="KRP"/>
</dbReference>
<feature type="non-terminal residue" evidence="3">
    <location>
        <position position="187"/>
    </location>
</feature>
<feature type="region of interest" description="Disordered" evidence="2">
    <location>
        <begin position="21"/>
        <end position="44"/>
    </location>
</feature>
<dbReference type="PIRSF" id="PIRSF017811">
    <property type="entry name" value="CDK_inhib_pln"/>
    <property type="match status" value="1"/>
</dbReference>
<evidence type="ECO:0000256" key="1">
    <source>
        <dbReference type="ARBA" id="ARBA00023306"/>
    </source>
</evidence>
<organism evidence="3 4">
    <name type="scientific">Ambrosia artemisiifolia</name>
    <name type="common">Common ragweed</name>
    <dbReference type="NCBI Taxonomy" id="4212"/>
    <lineage>
        <taxon>Eukaryota</taxon>
        <taxon>Viridiplantae</taxon>
        <taxon>Streptophyta</taxon>
        <taxon>Embryophyta</taxon>
        <taxon>Tracheophyta</taxon>
        <taxon>Spermatophyta</taxon>
        <taxon>Magnoliopsida</taxon>
        <taxon>eudicotyledons</taxon>
        <taxon>Gunneridae</taxon>
        <taxon>Pentapetalae</taxon>
        <taxon>asterids</taxon>
        <taxon>campanulids</taxon>
        <taxon>Asterales</taxon>
        <taxon>Asteraceae</taxon>
        <taxon>Asteroideae</taxon>
        <taxon>Heliantheae alliance</taxon>
        <taxon>Heliantheae</taxon>
        <taxon>Ambrosia</taxon>
    </lineage>
</organism>
<name>A0AAD5G9U7_AMBAR</name>
<dbReference type="Proteomes" id="UP001206925">
    <property type="component" value="Unassembled WGS sequence"/>
</dbReference>
<reference evidence="3" key="1">
    <citation type="submission" date="2022-06" db="EMBL/GenBank/DDBJ databases">
        <title>Uncovering the hologenomic basis of an extraordinary plant invasion.</title>
        <authorList>
            <person name="Bieker V.C."/>
            <person name="Martin M.D."/>
            <person name="Gilbert T."/>
            <person name="Hodgins K."/>
            <person name="Battlay P."/>
            <person name="Petersen B."/>
            <person name="Wilson J."/>
        </authorList>
    </citation>
    <scope>NUCLEOTIDE SEQUENCE</scope>
    <source>
        <strain evidence="3">AA19_3_7</strain>
        <tissue evidence="3">Leaf</tissue>
    </source>
</reference>
<evidence type="ECO:0000256" key="2">
    <source>
        <dbReference type="SAM" id="MobiDB-lite"/>
    </source>
</evidence>
<dbReference type="PANTHER" id="PTHR46776">
    <property type="entry name" value="CYCLIN-DEPENDENT KINASE INHIBITOR 4-RELATED"/>
    <property type="match status" value="1"/>
</dbReference>
<comment type="caution">
    <text evidence="3">The sequence shown here is derived from an EMBL/GenBank/DDBJ whole genome shotgun (WGS) entry which is preliminary data.</text>
</comment>
<dbReference type="EMBL" id="JAMZMK010009879">
    <property type="protein sequence ID" value="KAI7733917.1"/>
    <property type="molecule type" value="Genomic_DNA"/>
</dbReference>
<sequence length="187" mass="21099">MIEETGTSRYKQTEELEITAMEASVSRKTVRRSREEDDTVSGTVKRRKYGDVDVNFDPNVVSKTESGASDRHVKSVLMCSVNDGSISDLKAERVSETDMFISSNDCFSRETSTSSTVVCFESEEMETSSSTVNNKKKKNLTVPVEATSRRTAVMMPSAAELEEFFSAAEKYEQKRFAEKYEQKRFAE</sequence>
<dbReference type="AlphaFoldDB" id="A0AAD5G9U7"/>
<keyword evidence="1" id="KW-0131">Cell cycle</keyword>
<dbReference type="GO" id="GO:0004861">
    <property type="term" value="F:cyclin-dependent protein serine/threonine kinase inhibitor activity"/>
    <property type="evidence" value="ECO:0007669"/>
    <property type="project" value="InterPro"/>
</dbReference>
<accession>A0AAD5G9U7</accession>
<protein>
    <recommendedName>
        <fullName evidence="5">Cyclin-dependent kinase inhibitor</fullName>
    </recommendedName>
</protein>
<proteinExistence type="predicted"/>
<evidence type="ECO:0000313" key="3">
    <source>
        <dbReference type="EMBL" id="KAI7733917.1"/>
    </source>
</evidence>
<keyword evidence="4" id="KW-1185">Reference proteome</keyword>